<gene>
    <name evidence="2" type="ORF">P154DRAFT_433459</name>
</gene>
<organism evidence="2 3">
    <name type="scientific">Amniculicola lignicola CBS 123094</name>
    <dbReference type="NCBI Taxonomy" id="1392246"/>
    <lineage>
        <taxon>Eukaryota</taxon>
        <taxon>Fungi</taxon>
        <taxon>Dikarya</taxon>
        <taxon>Ascomycota</taxon>
        <taxon>Pezizomycotina</taxon>
        <taxon>Dothideomycetes</taxon>
        <taxon>Pleosporomycetidae</taxon>
        <taxon>Pleosporales</taxon>
        <taxon>Amniculicolaceae</taxon>
        <taxon>Amniculicola</taxon>
    </lineage>
</organism>
<dbReference type="EMBL" id="ML977584">
    <property type="protein sequence ID" value="KAF2001210.1"/>
    <property type="molecule type" value="Genomic_DNA"/>
</dbReference>
<evidence type="ECO:0000313" key="2">
    <source>
        <dbReference type="EMBL" id="KAF2001210.1"/>
    </source>
</evidence>
<keyword evidence="3" id="KW-1185">Reference proteome</keyword>
<evidence type="ECO:0000259" key="1">
    <source>
        <dbReference type="Pfam" id="PF12417"/>
    </source>
</evidence>
<evidence type="ECO:0000313" key="3">
    <source>
        <dbReference type="Proteomes" id="UP000799779"/>
    </source>
</evidence>
<protein>
    <recommendedName>
        <fullName evidence="1">DUF3669 domain-containing protein</fullName>
    </recommendedName>
</protein>
<name>A0A6A5WH32_9PLEO</name>
<dbReference type="OrthoDB" id="2993351at2759"/>
<dbReference type="Proteomes" id="UP000799779">
    <property type="component" value="Unassembled WGS sequence"/>
</dbReference>
<dbReference type="PANTHER" id="PTHR40780:SF2">
    <property type="entry name" value="DUF3669 DOMAIN-CONTAINING PROTEIN"/>
    <property type="match status" value="1"/>
</dbReference>
<dbReference type="AlphaFoldDB" id="A0A6A5WH32"/>
<proteinExistence type="predicted"/>
<feature type="domain" description="DUF3669" evidence="1">
    <location>
        <begin position="327"/>
        <end position="390"/>
    </location>
</feature>
<dbReference type="InterPro" id="IPR022137">
    <property type="entry name" value="Znf_prot_DUF3669"/>
</dbReference>
<dbReference type="Pfam" id="PF12417">
    <property type="entry name" value="DUF3669"/>
    <property type="match status" value="1"/>
</dbReference>
<accession>A0A6A5WH32</accession>
<reference evidence="2" key="1">
    <citation type="journal article" date="2020" name="Stud. Mycol.">
        <title>101 Dothideomycetes genomes: a test case for predicting lifestyles and emergence of pathogens.</title>
        <authorList>
            <person name="Haridas S."/>
            <person name="Albert R."/>
            <person name="Binder M."/>
            <person name="Bloem J."/>
            <person name="Labutti K."/>
            <person name="Salamov A."/>
            <person name="Andreopoulos B."/>
            <person name="Baker S."/>
            <person name="Barry K."/>
            <person name="Bills G."/>
            <person name="Bluhm B."/>
            <person name="Cannon C."/>
            <person name="Castanera R."/>
            <person name="Culley D."/>
            <person name="Daum C."/>
            <person name="Ezra D."/>
            <person name="Gonzalez J."/>
            <person name="Henrissat B."/>
            <person name="Kuo A."/>
            <person name="Liang C."/>
            <person name="Lipzen A."/>
            <person name="Lutzoni F."/>
            <person name="Magnuson J."/>
            <person name="Mondo S."/>
            <person name="Nolan M."/>
            <person name="Ohm R."/>
            <person name="Pangilinan J."/>
            <person name="Park H.-J."/>
            <person name="Ramirez L."/>
            <person name="Alfaro M."/>
            <person name="Sun H."/>
            <person name="Tritt A."/>
            <person name="Yoshinaga Y."/>
            <person name="Zwiers L.-H."/>
            <person name="Turgeon B."/>
            <person name="Goodwin S."/>
            <person name="Spatafora J."/>
            <person name="Crous P."/>
            <person name="Grigoriev I."/>
        </authorList>
    </citation>
    <scope>NUCLEOTIDE SEQUENCE</scope>
    <source>
        <strain evidence="2">CBS 123094</strain>
    </source>
</reference>
<sequence>MLSEKIRFAHSAEEQLGEDLSVGEEVPFSDGHYATATHPSPEVSIGDVQDALIRPVEVLKRTFSIHSVVSTSSRFADRMMKATLNSEVHLNVIGRGTCGTVFEVPGQEIAFKKGRDKDALWNDVNFTSMACNAVIETRSSLENLFRNISIPRIPVVQAWVRAEDLGQWWKENKARFPKGDDEEGYIFQVQRILPLAKSSRIAIIQLYFPKDIRDVAMKDPINQACLIRPYLGKRRGEWELDNTPNTLENFPLYLDQLEEIGLDLDQYAVEMGVGLAIIHWKAHLDSMDVEFVIGSRTTRPEFSLLAPENSKPFSVPPGNFKRRQTHLWILDFDKCKRLDINKWEDTRRQMVTAVTCNDPYFPDPAATGLLEKRIWKCFEGAYVKTAIFLLKIQLMRKHQNVVHEFLEDWKKRAAEKLQYADGSFIEFGY</sequence>
<dbReference type="PANTHER" id="PTHR40780">
    <property type="entry name" value="DUF3669 DOMAIN-CONTAINING PROTEIN"/>
    <property type="match status" value="1"/>
</dbReference>